<sequence>MKVIKVEVPEWVDEEEVKRIIKIFFTEKPDFMDFAGLWKDMSEEEAKEFKATIKRMWDTWKI</sequence>
<dbReference type="RefSeq" id="WP_013468084.1">
    <property type="nucleotide sequence ID" value="NZ_CP013050.1"/>
</dbReference>
<dbReference type="STRING" id="55802.TBCH5v1_2103"/>
<protein>
    <submittedName>
        <fullName evidence="1">Uncharacterized protein</fullName>
    </submittedName>
</protein>
<dbReference type="GeneID" id="10042129"/>
<dbReference type="Proteomes" id="UP000066042">
    <property type="component" value="Chromosome"/>
</dbReference>
<gene>
    <name evidence="1" type="ORF">TBCH5v1_2103</name>
</gene>
<dbReference type="GeneID" id="26137329"/>
<evidence type="ECO:0000313" key="2">
    <source>
        <dbReference type="Proteomes" id="UP000066042"/>
    </source>
</evidence>
<name>A0A0S1XE03_THEBA</name>
<dbReference type="EMBL" id="CP013050">
    <property type="protein sequence ID" value="ALM76005.1"/>
    <property type="molecule type" value="Genomic_DNA"/>
</dbReference>
<dbReference type="InterPro" id="IPR030458">
    <property type="entry name" value="Glyco_hydro_31_AS"/>
</dbReference>
<dbReference type="PROSITE" id="PS00129">
    <property type="entry name" value="GLYCOSYL_HYDROL_F31_1"/>
    <property type="match status" value="1"/>
</dbReference>
<organism evidence="1 2">
    <name type="scientific">Thermococcus barophilus</name>
    <dbReference type="NCBI Taxonomy" id="55802"/>
    <lineage>
        <taxon>Archaea</taxon>
        <taxon>Methanobacteriati</taxon>
        <taxon>Methanobacteriota</taxon>
        <taxon>Thermococci</taxon>
        <taxon>Thermococcales</taxon>
        <taxon>Thermococcaceae</taxon>
        <taxon>Thermococcus</taxon>
    </lineage>
</organism>
<accession>A0A0S1XE03</accession>
<reference evidence="1 2" key="1">
    <citation type="journal article" date="2016" name="Genome Announc.">
        <title>Complete genome sequence of the hyperthermophilic and piezophilic archaeon Thermococcus barophilus Ch5, capable of growth at the expense of hydrogenogenesis from carbon monoxide and formate.</title>
        <authorList>
            <person name="Oger P."/>
            <person name="Sokolova T.G."/>
            <person name="Kozhevnikova D.A."/>
            <person name="Taranov E.A."/>
            <person name="Vannier P."/>
            <person name="Lee H.S."/>
            <person name="Kwon K.K."/>
            <person name="Kang S.G."/>
            <person name="Lee J.H."/>
            <person name="Bonch-Osmolovskaya E.A."/>
            <person name="Lebedinsky A.V."/>
        </authorList>
    </citation>
    <scope>NUCLEOTIDE SEQUENCE [LARGE SCALE GENOMIC DNA]</scope>
    <source>
        <strain evidence="2">Ch5</strain>
    </source>
</reference>
<dbReference type="AlphaFoldDB" id="A0A0S1XE03"/>
<proteinExistence type="predicted"/>
<evidence type="ECO:0000313" key="1">
    <source>
        <dbReference type="EMBL" id="ALM76005.1"/>
    </source>
</evidence>
<dbReference type="PATRIC" id="fig|55802.8.peg.2085"/>